<gene>
    <name evidence="3" type="ORF">DSM112329_02087</name>
</gene>
<dbReference type="GO" id="GO:0071949">
    <property type="term" value="F:FAD binding"/>
    <property type="evidence" value="ECO:0007669"/>
    <property type="project" value="InterPro"/>
</dbReference>
<dbReference type="InterPro" id="IPR016166">
    <property type="entry name" value="FAD-bd_PCMH"/>
</dbReference>
<protein>
    <recommendedName>
        <fullName evidence="2">FAD-binding PCMH-type domain-containing protein</fullName>
    </recommendedName>
</protein>
<feature type="domain" description="FAD-binding PCMH-type" evidence="2">
    <location>
        <begin position="123"/>
        <end position="334"/>
    </location>
</feature>
<feature type="signal peptide" evidence="1">
    <location>
        <begin position="1"/>
        <end position="26"/>
    </location>
</feature>
<evidence type="ECO:0000313" key="3">
    <source>
        <dbReference type="EMBL" id="XAY05242.1"/>
    </source>
</evidence>
<sequence>MRRHLPVLLLAGLLLGAGPAAVSAVAAPQPALKIPGPLDGPLPLFTGAAATPQPLKGPWRPVNPALAADGRSGTGLAAGNGAASPLPGPLGIGTKRSSAFLGGSCTSLAFDKRDRLLALCSVPTGPVLRILDPAGLATIAALTLPARPSADRADQGGGTHLLVRADGTVLVPTNGGDLLHLAVDAGGFRKLGAVGLGTVLGRGERPFAVGAGYDGYDWVAGAQGTVITVPRGGGAPRALRLREPVAEDIATDPTGTYVVTRDALYRLLAAADGTPRIVWRHPLVTGVSDPQAGRVHTGPGTPPAMVAGGFVAVADGAQPPHVIVVRTGGRESRRLACSVPVFGAGAGSVEAPLVVAGRSLVVANAYGYNGLASTELGRTTTGGLARIVVGKHGCRTAWRSALISPSAAGVVSRANGLLYTVLKPRSAPDAWNLAALDWRTGALRFTALAGEGLGFNSDGGPVVLGPDGAAYAGSFGGLSRLKDSG</sequence>
<organism evidence="3">
    <name type="scientific">Paraconexibacter sp. AEG42_29</name>
    <dbReference type="NCBI Taxonomy" id="2997339"/>
    <lineage>
        <taxon>Bacteria</taxon>
        <taxon>Bacillati</taxon>
        <taxon>Actinomycetota</taxon>
        <taxon>Thermoleophilia</taxon>
        <taxon>Solirubrobacterales</taxon>
        <taxon>Paraconexibacteraceae</taxon>
        <taxon>Paraconexibacter</taxon>
    </lineage>
</organism>
<accession>A0AAU7AUE2</accession>
<proteinExistence type="predicted"/>
<evidence type="ECO:0000256" key="1">
    <source>
        <dbReference type="SAM" id="SignalP"/>
    </source>
</evidence>
<reference evidence="3" key="1">
    <citation type="submission" date="2022-12" db="EMBL/GenBank/DDBJ databases">
        <title>Paraconexibacter alkalitolerans sp. nov. and Baekduia alba sp. nov., isolated from soil and emended description of the genera Paraconexibacter (Chun et al., 2020) and Baekduia (An et al., 2020).</title>
        <authorList>
            <person name="Vieira S."/>
            <person name="Huber K.J."/>
            <person name="Geppert A."/>
            <person name="Wolf J."/>
            <person name="Neumann-Schaal M."/>
            <person name="Muesken M."/>
            <person name="Overmann J."/>
        </authorList>
    </citation>
    <scope>NUCLEOTIDE SEQUENCE</scope>
    <source>
        <strain evidence="3">AEG42_29</strain>
    </source>
</reference>
<dbReference type="RefSeq" id="WP_354701757.1">
    <property type="nucleotide sequence ID" value="NZ_CP114014.1"/>
</dbReference>
<keyword evidence="1" id="KW-0732">Signal</keyword>
<name>A0AAU7AUE2_9ACTN</name>
<dbReference type="EMBL" id="CP114014">
    <property type="protein sequence ID" value="XAY05242.1"/>
    <property type="molecule type" value="Genomic_DNA"/>
</dbReference>
<evidence type="ECO:0000259" key="2">
    <source>
        <dbReference type="PROSITE" id="PS51387"/>
    </source>
</evidence>
<dbReference type="AlphaFoldDB" id="A0AAU7AUE2"/>
<dbReference type="PROSITE" id="PS51387">
    <property type="entry name" value="FAD_PCMH"/>
    <property type="match status" value="1"/>
</dbReference>
<feature type="chain" id="PRO_5043986058" description="FAD-binding PCMH-type domain-containing protein" evidence="1">
    <location>
        <begin position="27"/>
        <end position="485"/>
    </location>
</feature>
<dbReference type="SUPFAM" id="SSF82171">
    <property type="entry name" value="DPP6 N-terminal domain-like"/>
    <property type="match status" value="1"/>
</dbReference>
<dbReference type="KEGG" id="parq:DSM112329_02087"/>